<name>A0ABU9HBI9_9GAMM</name>
<comment type="caution">
    <text evidence="2">The sequence shown here is derived from an EMBL/GenBank/DDBJ whole genome shotgun (WGS) entry which is preliminary data.</text>
</comment>
<dbReference type="PANTHER" id="PTHR30212">
    <property type="entry name" value="PROTEIN YIIM"/>
    <property type="match status" value="1"/>
</dbReference>
<dbReference type="InterPro" id="IPR011037">
    <property type="entry name" value="Pyrv_Knase-like_insert_dom_sf"/>
</dbReference>
<dbReference type="PROSITE" id="PS51340">
    <property type="entry name" value="MOSC"/>
    <property type="match status" value="1"/>
</dbReference>
<evidence type="ECO:0000313" key="2">
    <source>
        <dbReference type="EMBL" id="MEL0659255.1"/>
    </source>
</evidence>
<dbReference type="PANTHER" id="PTHR30212:SF2">
    <property type="entry name" value="PROTEIN YIIM"/>
    <property type="match status" value="1"/>
</dbReference>
<evidence type="ECO:0000313" key="3">
    <source>
        <dbReference type="Proteomes" id="UP001366060"/>
    </source>
</evidence>
<dbReference type="EMBL" id="JBAKBA010000017">
    <property type="protein sequence ID" value="MEL0659255.1"/>
    <property type="molecule type" value="Genomic_DNA"/>
</dbReference>
<dbReference type="RefSeq" id="WP_341627823.1">
    <property type="nucleotide sequence ID" value="NZ_JBAKBA010000017.1"/>
</dbReference>
<keyword evidence="3" id="KW-1185">Reference proteome</keyword>
<dbReference type="Gene3D" id="2.40.33.20">
    <property type="entry name" value="PK beta-barrel domain-like"/>
    <property type="match status" value="1"/>
</dbReference>
<dbReference type="InterPro" id="IPR005302">
    <property type="entry name" value="MoCF_Sase_C"/>
</dbReference>
<proteinExistence type="predicted"/>
<dbReference type="SUPFAM" id="SSF50800">
    <property type="entry name" value="PK beta-barrel domain-like"/>
    <property type="match status" value="1"/>
</dbReference>
<feature type="domain" description="MOSC" evidence="1">
    <location>
        <begin position="28"/>
        <end position="163"/>
    </location>
</feature>
<dbReference type="Pfam" id="PF03473">
    <property type="entry name" value="MOSC"/>
    <property type="match status" value="1"/>
</dbReference>
<dbReference type="InterPro" id="IPR052353">
    <property type="entry name" value="Benzoxazolinone_Detox_Enz"/>
</dbReference>
<accession>A0ABU9HBI9</accession>
<evidence type="ECO:0000259" key="1">
    <source>
        <dbReference type="PROSITE" id="PS51340"/>
    </source>
</evidence>
<protein>
    <submittedName>
        <fullName evidence="2">MOSC domain-containing protein</fullName>
    </submittedName>
</protein>
<dbReference type="Proteomes" id="UP001366060">
    <property type="component" value="Unassembled WGS sequence"/>
</dbReference>
<sequence length="215" mass="24405">MKIVSTNISKVKTIFHNNKEIKTGIFKSPTSNEVVITKTNIIGDQQADLINHGGEHKAVYAFSSAHYEYWIKELKNENISFGMFGENFTISNLSEKDICVGDQFRVGTALLEVSQPRVPCFKLGIAFDNKSILKLFTQHYCTGVYFRVIESGVAKTGDQVVLEKEASHNISIRTLFQAYFDKSYIDYKSVLSEAYSLKELAPEWKEKIKKKLSLN</sequence>
<organism evidence="2 3">
    <name type="scientific">Psychromonas arctica</name>
    <dbReference type="NCBI Taxonomy" id="168275"/>
    <lineage>
        <taxon>Bacteria</taxon>
        <taxon>Pseudomonadati</taxon>
        <taxon>Pseudomonadota</taxon>
        <taxon>Gammaproteobacteria</taxon>
        <taxon>Alteromonadales</taxon>
        <taxon>Psychromonadaceae</taxon>
        <taxon>Psychromonas</taxon>
    </lineage>
</organism>
<reference evidence="2 3" key="1">
    <citation type="submission" date="2024-02" db="EMBL/GenBank/DDBJ databases">
        <title>Bacteria isolated from the canopy kelp, Nereocystis luetkeana.</title>
        <authorList>
            <person name="Pfister C.A."/>
            <person name="Younker I.T."/>
            <person name="Light S.H."/>
        </authorList>
    </citation>
    <scope>NUCLEOTIDE SEQUENCE [LARGE SCALE GENOMIC DNA]</scope>
    <source>
        <strain evidence="2 3">TI.2.07</strain>
    </source>
</reference>
<gene>
    <name evidence="2" type="ORF">V6255_08890</name>
</gene>